<dbReference type="GO" id="GO:0036503">
    <property type="term" value="P:ERAD pathway"/>
    <property type="evidence" value="ECO:0007669"/>
    <property type="project" value="UniProtKB-ARBA"/>
</dbReference>
<evidence type="ECO:0000256" key="13">
    <source>
        <dbReference type="PIRSR" id="PIRSR601382-3"/>
    </source>
</evidence>
<dbReference type="EMBL" id="NPHW01003460">
    <property type="protein sequence ID" value="OXV09555.1"/>
    <property type="molecule type" value="Genomic_DNA"/>
</dbReference>
<comment type="pathway">
    <text evidence="2">Protein modification; protein glycosylation.</text>
</comment>
<dbReference type="AlphaFoldDB" id="A0A232LZG9"/>
<keyword evidence="8 14" id="KW-0326">Glycosidase</keyword>
<dbReference type="FunFam" id="1.50.10.10:FF:000047">
    <property type="entry name" value="Mannosyl-oligosaccharide alpha-1,2-mannosidase"/>
    <property type="match status" value="1"/>
</dbReference>
<dbReference type="SUPFAM" id="SSF48225">
    <property type="entry name" value="Seven-hairpin glycosidases"/>
    <property type="match status" value="1"/>
</dbReference>
<keyword evidence="6 13" id="KW-1015">Disulfide bond</keyword>
<dbReference type="GO" id="GO:0004571">
    <property type="term" value="F:mannosyl-oligosaccharide 1,2-alpha-mannosidase activity"/>
    <property type="evidence" value="ECO:0007669"/>
    <property type="project" value="UniProtKB-EC"/>
</dbReference>
<dbReference type="PANTHER" id="PTHR11742">
    <property type="entry name" value="MANNOSYL-OLIGOSACCHARIDE ALPHA-1,2-MANNOSIDASE-RELATED"/>
    <property type="match status" value="1"/>
</dbReference>
<evidence type="ECO:0000256" key="11">
    <source>
        <dbReference type="PIRSR" id="PIRSR601382-1"/>
    </source>
</evidence>
<keyword evidence="7" id="KW-0325">Glycoprotein</keyword>
<feature type="disulfide bond" evidence="13">
    <location>
        <begin position="340"/>
        <end position="369"/>
    </location>
</feature>
<evidence type="ECO:0000256" key="8">
    <source>
        <dbReference type="ARBA" id="ARBA00023295"/>
    </source>
</evidence>
<reference evidence="16 17" key="1">
    <citation type="journal article" date="2015" name="Environ. Microbiol.">
        <title>Metagenome sequence of Elaphomyces granulatus from sporocarp tissue reveals Ascomycota ectomycorrhizal fingerprints of genome expansion and a Proteobacteria-rich microbiome.</title>
        <authorList>
            <person name="Quandt C.A."/>
            <person name="Kohler A."/>
            <person name="Hesse C.N."/>
            <person name="Sharpton T.J."/>
            <person name="Martin F."/>
            <person name="Spatafora J.W."/>
        </authorList>
    </citation>
    <scope>NUCLEOTIDE SEQUENCE [LARGE SCALE GENOMIC DNA]</scope>
    <source>
        <strain evidence="16 17">OSC145934</strain>
    </source>
</reference>
<dbReference type="InterPro" id="IPR012341">
    <property type="entry name" value="6hp_glycosidase-like_sf"/>
</dbReference>
<keyword evidence="4 15" id="KW-0732">Signal</keyword>
<feature type="signal peptide" evidence="15">
    <location>
        <begin position="1"/>
        <end position="21"/>
    </location>
</feature>
<gene>
    <name evidence="16" type="ORF">Egran_02680</name>
</gene>
<feature type="active site" evidence="11">
    <location>
        <position position="417"/>
    </location>
</feature>
<proteinExistence type="inferred from homology"/>
<evidence type="ECO:0000256" key="6">
    <source>
        <dbReference type="ARBA" id="ARBA00023157"/>
    </source>
</evidence>
<evidence type="ECO:0000256" key="9">
    <source>
        <dbReference type="ARBA" id="ARBA00047669"/>
    </source>
</evidence>
<evidence type="ECO:0000256" key="3">
    <source>
        <dbReference type="ARBA" id="ARBA00007658"/>
    </source>
</evidence>
<dbReference type="InterPro" id="IPR050749">
    <property type="entry name" value="Glycosyl_Hydrolase_47"/>
</dbReference>
<comment type="caution">
    <text evidence="16">The sequence shown here is derived from an EMBL/GenBank/DDBJ whole genome shotgun (WGS) entry which is preliminary data.</text>
</comment>
<dbReference type="GO" id="GO:0005509">
    <property type="term" value="F:calcium ion binding"/>
    <property type="evidence" value="ECO:0007669"/>
    <property type="project" value="InterPro"/>
</dbReference>
<protein>
    <recommendedName>
        <fullName evidence="14">alpha-1,2-Mannosidase</fullName>
        <ecNumber evidence="14">3.2.1.-</ecNumber>
    </recommendedName>
</protein>
<evidence type="ECO:0000256" key="15">
    <source>
        <dbReference type="SAM" id="SignalP"/>
    </source>
</evidence>
<feature type="binding site" evidence="12">
    <location>
        <position position="509"/>
    </location>
    <ligand>
        <name>Ca(2+)</name>
        <dbReference type="ChEBI" id="CHEBI:29108"/>
    </ligand>
</feature>
<comment type="similarity">
    <text evidence="3 14">Belongs to the glycosyl hydrolase 47 family.</text>
</comment>
<comment type="catalytic activity">
    <reaction evidence="9">
        <text>N(4)-(alpha-D-Man-(1-&gt;2)-alpha-D-Man-(1-&gt;2)-alpha-D-Man-(1-&gt;3)-[alpha-D-Man-(1-&gt;3)-[alpha-D-Man-(1-&gt;2)-alpha-D-Man-(1-&gt;6)]-alpha-D-Man-(1-&gt;6)]-beta-D-Man-(1-&gt;4)-beta-D-GlcNAc-(1-&gt;4)-beta-D-GlcNAc)-L-asparaginyl-[protein] (N-glucan mannose isomer 8A1,2,3B1,3) + 3 H2O = N(4)-(alpha-D-Man-(1-&gt;3)-[alpha-D-Man-(1-&gt;3)-[alpha-D-Man-(1-&gt;6)]-alpha-D-Man-(1-&gt;6)]-beta-D-Man-(1-&gt;4)-beta-D-GlcNAc-(1-&gt;4)-beta-D-GlcNAc)-L-asparaginyl-[protein] (N-glucan mannose isomer 5A1,2) + 3 beta-D-mannose</text>
        <dbReference type="Rhea" id="RHEA:56028"/>
        <dbReference type="Rhea" id="RHEA-COMP:14358"/>
        <dbReference type="Rhea" id="RHEA-COMP:14367"/>
        <dbReference type="ChEBI" id="CHEBI:15377"/>
        <dbReference type="ChEBI" id="CHEBI:28563"/>
        <dbReference type="ChEBI" id="CHEBI:59087"/>
        <dbReference type="ChEBI" id="CHEBI:60628"/>
        <dbReference type="EC" id="3.2.1.113"/>
    </reaction>
</comment>
<dbReference type="UniPathway" id="UPA00378"/>
<keyword evidence="12" id="KW-0479">Metal-binding</keyword>
<keyword evidence="5 14" id="KW-0378">Hydrolase</keyword>
<evidence type="ECO:0000313" key="17">
    <source>
        <dbReference type="Proteomes" id="UP000243515"/>
    </source>
</evidence>
<evidence type="ECO:0000256" key="12">
    <source>
        <dbReference type="PIRSR" id="PIRSR601382-2"/>
    </source>
</evidence>
<feature type="active site" description="Proton donor" evidence="11">
    <location>
        <position position="383"/>
    </location>
</feature>
<comment type="cofactor">
    <cofactor evidence="1 12">
        <name>Ca(2+)</name>
        <dbReference type="ChEBI" id="CHEBI:29108"/>
    </cofactor>
</comment>
<dbReference type="InterPro" id="IPR036026">
    <property type="entry name" value="Seven-hairpin_glycosidases"/>
</dbReference>
<dbReference type="GO" id="GO:0005783">
    <property type="term" value="C:endoplasmic reticulum"/>
    <property type="evidence" value="ECO:0007669"/>
    <property type="project" value="TreeGrafter"/>
</dbReference>
<organism evidence="16 17">
    <name type="scientific">Elaphomyces granulatus</name>
    <dbReference type="NCBI Taxonomy" id="519963"/>
    <lineage>
        <taxon>Eukaryota</taxon>
        <taxon>Fungi</taxon>
        <taxon>Dikarya</taxon>
        <taxon>Ascomycota</taxon>
        <taxon>Pezizomycotina</taxon>
        <taxon>Eurotiomycetes</taxon>
        <taxon>Eurotiomycetidae</taxon>
        <taxon>Eurotiales</taxon>
        <taxon>Elaphomycetaceae</taxon>
        <taxon>Elaphomyces</taxon>
    </lineage>
</organism>
<accession>A0A232LZG9</accession>
<dbReference type="GO" id="GO:0005975">
    <property type="term" value="P:carbohydrate metabolic process"/>
    <property type="evidence" value="ECO:0007669"/>
    <property type="project" value="InterPro"/>
</dbReference>
<evidence type="ECO:0000256" key="1">
    <source>
        <dbReference type="ARBA" id="ARBA00001913"/>
    </source>
</evidence>
<dbReference type="PROSITE" id="PS51257">
    <property type="entry name" value="PROKAR_LIPOPROTEIN"/>
    <property type="match status" value="1"/>
</dbReference>
<evidence type="ECO:0000256" key="4">
    <source>
        <dbReference type="ARBA" id="ARBA00022729"/>
    </source>
</evidence>
<feature type="active site" description="Proton donor" evidence="11">
    <location>
        <position position="130"/>
    </location>
</feature>
<sequence length="518" mass="56331">MRVAPWFLVLLFVACSGTGDATAHPAWVRESLLLKNNRRSTDTDSQRAAAVKQAFQTAWDGYQDHALPHDQLHPLTNSSDDALGGWGASAIDALSTAVVMGNADVVKKIVSLIPAINFTSSSPGTISLFETTIRYLGGLLAGYDLLKGPAASLAASPDTVETILAQAQSLADSLKYAFNTPTGIPYNYLDLNSKSHDNAQTNGLATVGTLVLEWSHLADLTGNAEYGTISQKAESYLLNPQPAWTQPFPGLVGTNVAIETGLFQDNYVGWVAGDDSFYEYLIKMYVYDPSRFAPYKDRWVAAAESTMSHLASSPTSRPDLTFLDVYNNGTYNLESQHLACFAGGNFLLGGSVLGRQDLINFGLKLVDGCHETYVKTATGIGPESFGWNNATVPASQLAFYQDAGFYIINPEYILRPEVLESIYYAYRITGDQKYRDWSWAAFTAIDQTTRAGSGFSGISNVNIPGGGSFDDVQQSFLFAEVFKYSYLIQTDGEEWQVSGSGHNQFVFNTEAHPLRVAG</sequence>
<dbReference type="OrthoDB" id="8118055at2759"/>
<evidence type="ECO:0000256" key="14">
    <source>
        <dbReference type="RuleBase" id="RU361193"/>
    </source>
</evidence>
<name>A0A232LZG9_9EURO</name>
<dbReference type="Proteomes" id="UP000243515">
    <property type="component" value="Unassembled WGS sequence"/>
</dbReference>
<evidence type="ECO:0000256" key="10">
    <source>
        <dbReference type="ARBA" id="ARBA00048605"/>
    </source>
</evidence>
<evidence type="ECO:0000256" key="7">
    <source>
        <dbReference type="ARBA" id="ARBA00023180"/>
    </source>
</evidence>
<evidence type="ECO:0000256" key="2">
    <source>
        <dbReference type="ARBA" id="ARBA00004922"/>
    </source>
</evidence>
<dbReference type="InterPro" id="IPR001382">
    <property type="entry name" value="Glyco_hydro_47"/>
</dbReference>
<dbReference type="EC" id="3.2.1.-" evidence="14"/>
<comment type="catalytic activity">
    <reaction evidence="10">
        <text>N(4)-(alpha-D-Man-(1-&gt;2)-alpha-D-Man-(1-&gt;2)-alpha-D-Man-(1-&gt;3)-[alpha-D-Man-(1-&gt;2)-alpha-D-Man-(1-&gt;3)-[alpha-D-Man-(1-&gt;2)-alpha-D-Man-(1-&gt;6)]-alpha-D-Man-(1-&gt;6)]-beta-D-Man-(1-&gt;4)-beta-D-GlcNAc-(1-&gt;4)-beta-D-GlcNAc)-L-asparaginyl-[protein] (N-glucan mannose isomer 9A1,2,3B1,2,3) + 4 H2O = N(4)-(alpha-D-Man-(1-&gt;3)-[alpha-D-Man-(1-&gt;3)-[alpha-D-Man-(1-&gt;6)]-alpha-D-Man-(1-&gt;6)]-beta-D-Man-(1-&gt;4)-beta-D-GlcNAc-(1-&gt;4)-beta-D-GlcNAc)-L-asparaginyl-[protein] (N-glucan mannose isomer 5A1,2) + 4 beta-D-mannose</text>
        <dbReference type="Rhea" id="RHEA:56008"/>
        <dbReference type="Rhea" id="RHEA-COMP:14356"/>
        <dbReference type="Rhea" id="RHEA-COMP:14367"/>
        <dbReference type="ChEBI" id="CHEBI:15377"/>
        <dbReference type="ChEBI" id="CHEBI:28563"/>
        <dbReference type="ChEBI" id="CHEBI:59087"/>
        <dbReference type="ChEBI" id="CHEBI:139493"/>
        <dbReference type="EC" id="3.2.1.113"/>
    </reaction>
</comment>
<dbReference type="PANTHER" id="PTHR11742:SF101">
    <property type="entry name" value="MANNOSYL-OLIGOSACCHARIDE ALPHA-1,2-MANNOSIDASE 1B"/>
    <property type="match status" value="1"/>
</dbReference>
<dbReference type="Gene3D" id="1.50.10.10">
    <property type="match status" value="1"/>
</dbReference>
<feature type="active site" evidence="11">
    <location>
        <position position="275"/>
    </location>
</feature>
<dbReference type="Pfam" id="PF01532">
    <property type="entry name" value="Glyco_hydro_47"/>
    <property type="match status" value="1"/>
</dbReference>
<feature type="chain" id="PRO_5012511552" description="alpha-1,2-Mannosidase" evidence="15">
    <location>
        <begin position="22"/>
        <end position="518"/>
    </location>
</feature>
<evidence type="ECO:0000313" key="16">
    <source>
        <dbReference type="EMBL" id="OXV09555.1"/>
    </source>
</evidence>
<dbReference type="GO" id="GO:0016020">
    <property type="term" value="C:membrane"/>
    <property type="evidence" value="ECO:0007669"/>
    <property type="project" value="InterPro"/>
</dbReference>
<evidence type="ECO:0000256" key="5">
    <source>
        <dbReference type="ARBA" id="ARBA00022801"/>
    </source>
</evidence>
<dbReference type="PRINTS" id="PR00747">
    <property type="entry name" value="GLYHDRLASE47"/>
</dbReference>
<keyword evidence="17" id="KW-1185">Reference proteome</keyword>
<keyword evidence="12" id="KW-0106">Calcium</keyword>